<evidence type="ECO:0000313" key="2">
    <source>
        <dbReference type="Proteomes" id="UP000789920"/>
    </source>
</evidence>
<evidence type="ECO:0000313" key="1">
    <source>
        <dbReference type="EMBL" id="CAG8827486.1"/>
    </source>
</evidence>
<feature type="non-terminal residue" evidence="1">
    <location>
        <position position="49"/>
    </location>
</feature>
<dbReference type="Proteomes" id="UP000789920">
    <property type="component" value="Unassembled WGS sequence"/>
</dbReference>
<proteinExistence type="predicted"/>
<gene>
    <name evidence="1" type="ORF">RPERSI_LOCUS26988</name>
</gene>
<keyword evidence="2" id="KW-1185">Reference proteome</keyword>
<sequence>KKVRDVIASALRKFSSIMKVLANAKITYRYVDTQSVPLGYLKRPVDITG</sequence>
<accession>A0ACA9S5K6</accession>
<feature type="non-terminal residue" evidence="1">
    <location>
        <position position="1"/>
    </location>
</feature>
<comment type="caution">
    <text evidence="1">The sequence shown here is derived from an EMBL/GenBank/DDBJ whole genome shotgun (WGS) entry which is preliminary data.</text>
</comment>
<dbReference type="EMBL" id="CAJVQC010093891">
    <property type="protein sequence ID" value="CAG8827486.1"/>
    <property type="molecule type" value="Genomic_DNA"/>
</dbReference>
<name>A0ACA9S5K6_9GLOM</name>
<reference evidence="1" key="1">
    <citation type="submission" date="2021-06" db="EMBL/GenBank/DDBJ databases">
        <authorList>
            <person name="Kallberg Y."/>
            <person name="Tangrot J."/>
            <person name="Rosling A."/>
        </authorList>
    </citation>
    <scope>NUCLEOTIDE SEQUENCE</scope>
    <source>
        <strain evidence="1">MA461A</strain>
    </source>
</reference>
<protein>
    <submittedName>
        <fullName evidence="1">3045_t:CDS:1</fullName>
    </submittedName>
</protein>
<organism evidence="1 2">
    <name type="scientific">Racocetra persica</name>
    <dbReference type="NCBI Taxonomy" id="160502"/>
    <lineage>
        <taxon>Eukaryota</taxon>
        <taxon>Fungi</taxon>
        <taxon>Fungi incertae sedis</taxon>
        <taxon>Mucoromycota</taxon>
        <taxon>Glomeromycotina</taxon>
        <taxon>Glomeromycetes</taxon>
        <taxon>Diversisporales</taxon>
        <taxon>Gigasporaceae</taxon>
        <taxon>Racocetra</taxon>
    </lineage>
</organism>